<keyword evidence="4" id="KW-1185">Reference proteome</keyword>
<proteinExistence type="predicted"/>
<name>A0A844DCD6_9BURK</name>
<accession>A0A844DCD6</accession>
<dbReference type="Proteomes" id="UP000439986">
    <property type="component" value="Unassembled WGS sequence"/>
</dbReference>
<feature type="signal peptide" evidence="1">
    <location>
        <begin position="1"/>
        <end position="22"/>
    </location>
</feature>
<evidence type="ECO:0000259" key="2">
    <source>
        <dbReference type="Pfam" id="PF22807"/>
    </source>
</evidence>
<protein>
    <submittedName>
        <fullName evidence="3">Sorbosone dehydrogenase family protein</fullName>
    </submittedName>
</protein>
<dbReference type="Gene3D" id="2.120.10.30">
    <property type="entry name" value="TolB, C-terminal domain"/>
    <property type="match status" value="1"/>
</dbReference>
<gene>
    <name evidence="3" type="ORF">GJ698_18660</name>
</gene>
<dbReference type="InterPro" id="IPR054539">
    <property type="entry name" value="Beta-prop_PDH"/>
</dbReference>
<feature type="domain" description="Pyrroloquinoline quinone-dependent pyranose dehydrogenase beta-propeller" evidence="2">
    <location>
        <begin position="327"/>
        <end position="428"/>
    </location>
</feature>
<dbReference type="InterPro" id="IPR011042">
    <property type="entry name" value="6-blade_b-propeller_TolB-like"/>
</dbReference>
<feature type="chain" id="PRO_5032353234" evidence="1">
    <location>
        <begin position="23"/>
        <end position="441"/>
    </location>
</feature>
<dbReference type="SUPFAM" id="SSF50952">
    <property type="entry name" value="Soluble quinoprotein glucose dehydrogenase"/>
    <property type="match status" value="1"/>
</dbReference>
<dbReference type="PANTHER" id="PTHR19328:SF55">
    <property type="entry name" value="BLR6566 PROTEIN"/>
    <property type="match status" value="1"/>
</dbReference>
<keyword evidence="1" id="KW-0732">Signal</keyword>
<comment type="caution">
    <text evidence="3">The sequence shown here is derived from an EMBL/GenBank/DDBJ whole genome shotgun (WGS) entry which is preliminary data.</text>
</comment>
<feature type="domain" description="Pyrroloquinoline quinone-dependent pyranose dehydrogenase beta-propeller" evidence="2">
    <location>
        <begin position="64"/>
        <end position="282"/>
    </location>
</feature>
<dbReference type="InterPro" id="IPR011041">
    <property type="entry name" value="Quinoprot_gluc/sorb_DH_b-prop"/>
</dbReference>
<evidence type="ECO:0000313" key="4">
    <source>
        <dbReference type="Proteomes" id="UP000439986"/>
    </source>
</evidence>
<dbReference type="RefSeq" id="WP_154359363.1">
    <property type="nucleotide sequence ID" value="NZ_WKJL01000014.1"/>
</dbReference>
<dbReference type="AlphaFoldDB" id="A0A844DCD6"/>
<evidence type="ECO:0000313" key="3">
    <source>
        <dbReference type="EMBL" id="MRW86096.1"/>
    </source>
</evidence>
<evidence type="ECO:0000256" key="1">
    <source>
        <dbReference type="SAM" id="SignalP"/>
    </source>
</evidence>
<dbReference type="Pfam" id="PF22807">
    <property type="entry name" value="TrAA12"/>
    <property type="match status" value="2"/>
</dbReference>
<sequence>MRQHTALALLVAAAFAPHFAAAQSYPVGFGPNPQLPEPQRSLVPTVNIAPAEPWAAQQKPVPVAGFGVSAYASGLDHPRWVYTLPNGDVLVAETNAPPKPEDSKGVKGMVMKQVQKKAGAVSESANRITLLRGLDANGVAQSRNVFLKGLNSPFGMVLVGKDLYVADTDAVLRFPYQDGATSIAAAGVKVMDLPAGTRNHHWTKNITASPDGKFLYVTVGSNSNVAENGMEEETGRAAIWQLDIATSKSKLYATGLRNANGMGWEPQTKTLWTTVNERDELGNDLVPDYMTSVKEGGFYGWPYSYYGQHVDKRVSPQKPELVAKALVPDYALGAHTASLGLAFYEGALFPQQYQGGVFIGQHGSWNRKPHSGYKVVFIPFANGKPSGPPQDFLAGFLDSNGKARGRPVGVAVDKQGALLVADDVGNIIWRVAPASAKTASR</sequence>
<reference evidence="3 4" key="1">
    <citation type="submission" date="2019-11" db="EMBL/GenBank/DDBJ databases">
        <title>Novel species isolated from a subtropical stream in China.</title>
        <authorList>
            <person name="Lu H."/>
        </authorList>
    </citation>
    <scope>NUCLEOTIDE SEQUENCE [LARGE SCALE GENOMIC DNA]</scope>
    <source>
        <strain evidence="3 4">FT26W</strain>
    </source>
</reference>
<organism evidence="3 4">
    <name type="scientific">Duganella aquatilis</name>
    <dbReference type="NCBI Taxonomy" id="2666082"/>
    <lineage>
        <taxon>Bacteria</taxon>
        <taxon>Pseudomonadati</taxon>
        <taxon>Pseudomonadota</taxon>
        <taxon>Betaproteobacteria</taxon>
        <taxon>Burkholderiales</taxon>
        <taxon>Oxalobacteraceae</taxon>
        <taxon>Telluria group</taxon>
        <taxon>Duganella</taxon>
    </lineage>
</organism>
<dbReference type="PANTHER" id="PTHR19328">
    <property type="entry name" value="HEDGEHOG-INTERACTING PROTEIN"/>
    <property type="match status" value="1"/>
</dbReference>
<dbReference type="EMBL" id="WKJL01000014">
    <property type="protein sequence ID" value="MRW86096.1"/>
    <property type="molecule type" value="Genomic_DNA"/>
</dbReference>